<comment type="pathway">
    <text evidence="2 8">Carbohydrate metabolism; hexose metabolism.</text>
</comment>
<keyword evidence="7 8" id="KW-0119">Carbohydrate metabolism</keyword>
<dbReference type="PANTHER" id="PTHR10091">
    <property type="entry name" value="ALDOSE-1-EPIMERASE"/>
    <property type="match status" value="1"/>
</dbReference>
<evidence type="ECO:0000256" key="10">
    <source>
        <dbReference type="PIRSR" id="PIRSR005096-2"/>
    </source>
</evidence>
<evidence type="ECO:0000256" key="11">
    <source>
        <dbReference type="PIRSR" id="PIRSR005096-3"/>
    </source>
</evidence>
<dbReference type="InterPro" id="IPR008183">
    <property type="entry name" value="Aldose_1/G6P_1-epimerase"/>
</dbReference>
<dbReference type="NCBIfam" id="NF008277">
    <property type="entry name" value="PRK11055.1"/>
    <property type="match status" value="1"/>
</dbReference>
<name>A0AAJ5WS72_9BACT</name>
<evidence type="ECO:0000256" key="3">
    <source>
        <dbReference type="ARBA" id="ARBA00006206"/>
    </source>
</evidence>
<protein>
    <recommendedName>
        <fullName evidence="8">Aldose 1-epimerase</fullName>
        <ecNumber evidence="8">5.1.3.3</ecNumber>
    </recommendedName>
</protein>
<evidence type="ECO:0000313" key="13">
    <source>
        <dbReference type="Proteomes" id="UP001220610"/>
    </source>
</evidence>
<gene>
    <name evidence="12" type="ORF">P0Y53_19730</name>
</gene>
<feature type="active site" description="Proton donor" evidence="9">
    <location>
        <position position="185"/>
    </location>
</feature>
<dbReference type="SUPFAM" id="SSF74650">
    <property type="entry name" value="Galactose mutarotase-like"/>
    <property type="match status" value="1"/>
</dbReference>
<dbReference type="InterPro" id="IPR014718">
    <property type="entry name" value="GH-type_carb-bd"/>
</dbReference>
<dbReference type="AlphaFoldDB" id="A0AAJ5WS72"/>
<evidence type="ECO:0000256" key="6">
    <source>
        <dbReference type="ARBA" id="ARBA00023235"/>
    </source>
</evidence>
<keyword evidence="5" id="KW-0106">Calcium</keyword>
<evidence type="ECO:0000256" key="8">
    <source>
        <dbReference type="PIRNR" id="PIRNR005096"/>
    </source>
</evidence>
<evidence type="ECO:0000256" key="7">
    <source>
        <dbReference type="ARBA" id="ARBA00023277"/>
    </source>
</evidence>
<comment type="cofactor">
    <cofactor evidence="1">
        <name>Ca(2+)</name>
        <dbReference type="ChEBI" id="CHEBI:29108"/>
    </cofactor>
</comment>
<dbReference type="PIRSF" id="PIRSF005096">
    <property type="entry name" value="GALM"/>
    <property type="match status" value="1"/>
</dbReference>
<dbReference type="Gene3D" id="2.70.98.10">
    <property type="match status" value="1"/>
</dbReference>
<evidence type="ECO:0000256" key="5">
    <source>
        <dbReference type="ARBA" id="ARBA00022837"/>
    </source>
</evidence>
<dbReference type="CDD" id="cd09019">
    <property type="entry name" value="galactose_mutarotase_like"/>
    <property type="match status" value="1"/>
</dbReference>
<comment type="subunit">
    <text evidence="4">Monomer.</text>
</comment>
<dbReference type="InterPro" id="IPR015443">
    <property type="entry name" value="Aldose_1-epimerase"/>
</dbReference>
<proteinExistence type="inferred from homology"/>
<dbReference type="GO" id="GO:0030246">
    <property type="term" value="F:carbohydrate binding"/>
    <property type="evidence" value="ECO:0007669"/>
    <property type="project" value="InterPro"/>
</dbReference>
<feature type="binding site" evidence="11">
    <location>
        <begin position="85"/>
        <end position="86"/>
    </location>
    <ligand>
        <name>beta-D-galactose</name>
        <dbReference type="ChEBI" id="CHEBI:27667"/>
    </ligand>
</feature>
<feature type="binding site" evidence="10">
    <location>
        <position position="257"/>
    </location>
    <ligand>
        <name>beta-D-galactose</name>
        <dbReference type="ChEBI" id="CHEBI:27667"/>
    </ligand>
</feature>
<dbReference type="InterPro" id="IPR047215">
    <property type="entry name" value="Galactose_mutarotase-like"/>
</dbReference>
<sequence>MKLNMPGSESAASYDAIAASDLYLFELVNKRGVKLTFSPVGAALMSLLLPDSEGKTTDIVLGYDEPGLYLRDDYYLGAVVGRYANRITGNQVNINGTVYALRSKDERYHHHGGVEGFNKKLFKGRLLQEAGAAGVEFTYTSAHLEEGYPGEFRLTVKYLLTEDNEWVIEFNGLADRDTIVNTTQHAYFNLAGHASGGVEQHQLQLFANHYLPVNQLQVPTGVIAPVAGTVFDFTRSRPIGELLEQRDEQLVLGGGYDHSFVLESRHTPALKYAARVYQPVSGISMELWTTEPSVHFYAGNFLENVQGKQGAVYGRRAGFCLETQHFPDSPNQPAFPSTLLRAGQPYYSKTVFKFS</sequence>
<keyword evidence="6 8" id="KW-0413">Isomerase</keyword>
<dbReference type="GO" id="GO:0006006">
    <property type="term" value="P:glucose metabolic process"/>
    <property type="evidence" value="ECO:0007669"/>
    <property type="project" value="TreeGrafter"/>
</dbReference>
<dbReference type="PANTHER" id="PTHR10091:SF0">
    <property type="entry name" value="GALACTOSE MUTAROTASE"/>
    <property type="match status" value="1"/>
</dbReference>
<dbReference type="GO" id="GO:0004034">
    <property type="term" value="F:aldose 1-epimerase activity"/>
    <property type="evidence" value="ECO:0007669"/>
    <property type="project" value="UniProtKB-EC"/>
</dbReference>
<dbReference type="InterPro" id="IPR011013">
    <property type="entry name" value="Gal_mutarotase_sf_dom"/>
</dbReference>
<dbReference type="EMBL" id="CP119311">
    <property type="protein sequence ID" value="WEK34723.1"/>
    <property type="molecule type" value="Genomic_DNA"/>
</dbReference>
<evidence type="ECO:0000256" key="2">
    <source>
        <dbReference type="ARBA" id="ARBA00005028"/>
    </source>
</evidence>
<accession>A0AAJ5WS72</accession>
<feature type="active site" description="Proton acceptor" evidence="9">
    <location>
        <position position="322"/>
    </location>
</feature>
<evidence type="ECO:0000256" key="4">
    <source>
        <dbReference type="ARBA" id="ARBA00011245"/>
    </source>
</evidence>
<evidence type="ECO:0000256" key="1">
    <source>
        <dbReference type="ARBA" id="ARBA00001913"/>
    </source>
</evidence>
<dbReference type="Pfam" id="PF01263">
    <property type="entry name" value="Aldose_epim"/>
    <property type="match status" value="1"/>
</dbReference>
<feature type="binding site" evidence="11">
    <location>
        <begin position="185"/>
        <end position="187"/>
    </location>
    <ligand>
        <name>beta-D-galactose</name>
        <dbReference type="ChEBI" id="CHEBI:27667"/>
    </ligand>
</feature>
<comment type="similarity">
    <text evidence="3 8">Belongs to the aldose epimerase family.</text>
</comment>
<dbReference type="GO" id="GO:0033499">
    <property type="term" value="P:galactose catabolic process via UDP-galactose, Leloir pathway"/>
    <property type="evidence" value="ECO:0007669"/>
    <property type="project" value="TreeGrafter"/>
</dbReference>
<reference evidence="12" key="1">
    <citation type="submission" date="2023-03" db="EMBL/GenBank/DDBJ databases">
        <title>Andean soil-derived lignocellulolytic bacterial consortium as a source of novel taxa and putative plastic-active enzymes.</title>
        <authorList>
            <person name="Diaz-Garcia L."/>
            <person name="Chuvochina M."/>
            <person name="Feuerriegel G."/>
            <person name="Bunk B."/>
            <person name="Sproer C."/>
            <person name="Streit W.R."/>
            <person name="Rodriguez L.M."/>
            <person name="Overmann J."/>
            <person name="Jimenez D.J."/>
        </authorList>
    </citation>
    <scope>NUCLEOTIDE SEQUENCE</scope>
    <source>
        <strain evidence="12">MAG 7</strain>
    </source>
</reference>
<comment type="catalytic activity">
    <reaction evidence="8">
        <text>alpha-D-glucose = beta-D-glucose</text>
        <dbReference type="Rhea" id="RHEA:10264"/>
        <dbReference type="ChEBI" id="CHEBI:15903"/>
        <dbReference type="ChEBI" id="CHEBI:17925"/>
        <dbReference type="EC" id="5.1.3.3"/>
    </reaction>
</comment>
<dbReference type="EC" id="5.1.3.3" evidence="8"/>
<evidence type="ECO:0000313" key="12">
    <source>
        <dbReference type="EMBL" id="WEK34723.1"/>
    </source>
</evidence>
<dbReference type="Proteomes" id="UP001220610">
    <property type="component" value="Chromosome"/>
</dbReference>
<evidence type="ECO:0000256" key="9">
    <source>
        <dbReference type="PIRSR" id="PIRSR005096-1"/>
    </source>
</evidence>
<organism evidence="12 13">
    <name type="scientific">Candidatus Pseudobacter hemicellulosilyticus</name>
    <dbReference type="NCBI Taxonomy" id="3121375"/>
    <lineage>
        <taxon>Bacteria</taxon>
        <taxon>Pseudomonadati</taxon>
        <taxon>Bacteroidota</taxon>
        <taxon>Chitinophagia</taxon>
        <taxon>Chitinophagales</taxon>
        <taxon>Chitinophagaceae</taxon>
        <taxon>Pseudobacter</taxon>
    </lineage>
</organism>